<gene>
    <name evidence="1" type="ORF">AKJ09_00029</name>
    <name evidence="2" type="ORF">AKJ09_11511</name>
</gene>
<evidence type="ECO:0000313" key="2">
    <source>
        <dbReference type="EMBL" id="AKV04848.1"/>
    </source>
</evidence>
<dbReference type="EMBL" id="CP012333">
    <property type="protein sequence ID" value="AKU93365.1"/>
    <property type="molecule type" value="Genomic_DNA"/>
</dbReference>
<protein>
    <recommendedName>
        <fullName evidence="4">Lipoprotein</fullName>
    </recommendedName>
</protein>
<evidence type="ECO:0008006" key="4">
    <source>
        <dbReference type="Google" id="ProtNLM"/>
    </source>
</evidence>
<keyword evidence="3" id="KW-1185">Reference proteome</keyword>
<dbReference type="Proteomes" id="UP000064967">
    <property type="component" value="Chromosome"/>
</dbReference>
<accession>A0A0K1QGK1</accession>
<sequence length="73" mass="7847">MKRLMFIASLFALAACGAVFTPADRAKVVSDQRQIDACEDVARACQKTVCDGGTPCPECFKPYNDCLTDAGLQ</sequence>
<name>A0A0K1QGK1_9BACT</name>
<dbReference type="KEGG" id="llu:AKJ09_11511"/>
<dbReference type="AlphaFoldDB" id="A0A0K1QGK1"/>
<organism evidence="2 3">
    <name type="scientific">Labilithrix luteola</name>
    <dbReference type="NCBI Taxonomy" id="1391654"/>
    <lineage>
        <taxon>Bacteria</taxon>
        <taxon>Pseudomonadati</taxon>
        <taxon>Myxococcota</taxon>
        <taxon>Polyangia</taxon>
        <taxon>Polyangiales</taxon>
        <taxon>Labilitrichaceae</taxon>
        <taxon>Labilithrix</taxon>
    </lineage>
</organism>
<proteinExistence type="predicted"/>
<dbReference type="PROSITE" id="PS51257">
    <property type="entry name" value="PROKAR_LIPOPROTEIN"/>
    <property type="match status" value="1"/>
</dbReference>
<reference evidence="2 3" key="1">
    <citation type="submission" date="2015-08" db="EMBL/GenBank/DDBJ databases">
        <authorList>
            <person name="Babu N.S."/>
            <person name="Beckwith C.J."/>
            <person name="Beseler K.G."/>
            <person name="Brison A."/>
            <person name="Carone J.V."/>
            <person name="Caskin T.P."/>
            <person name="Diamond M."/>
            <person name="Durham M.E."/>
            <person name="Foxe J.M."/>
            <person name="Go M."/>
            <person name="Henderson B.A."/>
            <person name="Jones I.B."/>
            <person name="McGettigan J.A."/>
            <person name="Micheletti S.J."/>
            <person name="Nasrallah M.E."/>
            <person name="Ortiz D."/>
            <person name="Piller C.R."/>
            <person name="Privatt S.R."/>
            <person name="Schneider S.L."/>
            <person name="Sharp S."/>
            <person name="Smith T.C."/>
            <person name="Stanton J.D."/>
            <person name="Ullery H.E."/>
            <person name="Wilson R.J."/>
            <person name="Serrano M.G."/>
            <person name="Buck G."/>
            <person name="Lee V."/>
            <person name="Wang Y."/>
            <person name="Carvalho R."/>
            <person name="Voegtly L."/>
            <person name="Shi R."/>
            <person name="Duckworth R."/>
            <person name="Johnson A."/>
            <person name="Loviza R."/>
            <person name="Walstead R."/>
            <person name="Shah Z."/>
            <person name="Kiflezghi M."/>
            <person name="Wade K."/>
            <person name="Ball S.L."/>
            <person name="Bradley K.W."/>
            <person name="Asai D.J."/>
            <person name="Bowman C.A."/>
            <person name="Russell D.A."/>
            <person name="Pope W.H."/>
            <person name="Jacobs-Sera D."/>
            <person name="Hendrix R.W."/>
            <person name="Hatfull G.F."/>
        </authorList>
    </citation>
    <scope>NUCLEOTIDE SEQUENCE [LARGE SCALE GENOMIC DNA]</scope>
    <source>
        <strain evidence="2 3">DSM 27648</strain>
    </source>
</reference>
<dbReference type="EMBL" id="CP012333">
    <property type="protein sequence ID" value="AKV04848.1"/>
    <property type="molecule type" value="Genomic_DNA"/>
</dbReference>
<dbReference type="STRING" id="1391654.AKJ09_00029"/>
<dbReference type="RefSeq" id="WP_146644916.1">
    <property type="nucleotide sequence ID" value="NZ_CP012333.1"/>
</dbReference>
<evidence type="ECO:0000313" key="1">
    <source>
        <dbReference type="EMBL" id="AKU93365.1"/>
    </source>
</evidence>
<evidence type="ECO:0000313" key="3">
    <source>
        <dbReference type="Proteomes" id="UP000064967"/>
    </source>
</evidence>
<dbReference type="KEGG" id="llu:AKJ09_00029"/>